<dbReference type="EMBL" id="JANGCH010000002">
    <property type="protein sequence ID" value="MCQ5121063.1"/>
    <property type="molecule type" value="Genomic_DNA"/>
</dbReference>
<evidence type="ECO:0000313" key="9">
    <source>
        <dbReference type="EMBL" id="MCQ5121063.1"/>
    </source>
</evidence>
<dbReference type="InterPro" id="IPR004088">
    <property type="entry name" value="KH_dom_type_1"/>
</dbReference>
<keyword evidence="2 5" id="KW-0255">Endonuclease</keyword>
<dbReference type="PROSITE" id="PS51831">
    <property type="entry name" value="HD"/>
    <property type="match status" value="1"/>
</dbReference>
<dbReference type="InterPro" id="IPR006675">
    <property type="entry name" value="HDIG_dom"/>
</dbReference>
<dbReference type="HAMAP" id="MF_00335">
    <property type="entry name" value="RNase_Y"/>
    <property type="match status" value="1"/>
</dbReference>
<evidence type="ECO:0000256" key="7">
    <source>
        <dbReference type="SAM" id="Coils"/>
    </source>
</evidence>
<keyword evidence="4 5" id="KW-0694">RNA-binding</keyword>
<evidence type="ECO:0000256" key="4">
    <source>
        <dbReference type="ARBA" id="ARBA00022884"/>
    </source>
</evidence>
<dbReference type="PROSITE" id="PS50084">
    <property type="entry name" value="KH_TYPE_1"/>
    <property type="match status" value="1"/>
</dbReference>
<keyword evidence="7" id="KW-0175">Coiled coil</keyword>
<feature type="coiled-coil region" evidence="7">
    <location>
        <begin position="68"/>
        <end position="134"/>
    </location>
</feature>
<dbReference type="Pfam" id="PF00013">
    <property type="entry name" value="KH_1"/>
    <property type="match status" value="1"/>
</dbReference>
<dbReference type="InterPro" id="IPR022711">
    <property type="entry name" value="RNase_Y_N"/>
</dbReference>
<dbReference type="EC" id="3.1.-.-" evidence="5 6"/>
<dbReference type="NCBIfam" id="TIGR03319">
    <property type="entry name" value="RNase_Y"/>
    <property type="match status" value="1"/>
</dbReference>
<dbReference type="Proteomes" id="UP001524435">
    <property type="component" value="Unassembled WGS sequence"/>
</dbReference>
<proteinExistence type="inferred from homology"/>
<feature type="domain" description="HD" evidence="8">
    <location>
        <begin position="334"/>
        <end position="427"/>
    </location>
</feature>
<dbReference type="Gene3D" id="1.10.3210.10">
    <property type="entry name" value="Hypothetical protein af1432"/>
    <property type="match status" value="1"/>
</dbReference>
<dbReference type="SUPFAM" id="SSF54791">
    <property type="entry name" value="Eukaryotic type KH-domain (KH-domain type I)"/>
    <property type="match status" value="1"/>
</dbReference>
<sequence>MDNSIILLLSSGLAGLLVGIGACVVMSRAGLNKNQQKAALVVKEAQAKADNLVKQAVLDGRTQAHEIKIQAEKEVKDRKAEVAEMENKLLRREDNLNFRDETLTSKEKQLEAKSAQLSDKLAKLDVKEKELQAKIDVQVDELERIAAMSSAQAKEELFAIVEKRMEKETVAYIKEKEEEAKAIADEKARNIVALSIQRLSQDEAVERTVSVVSLPSEEMKGRIIGREGRNIKAIEQATGVDLIIDDTPETITVSCFDPIRREIARLALEHLIKDGRIQPGRIEEVVNKMKKEINNNIMKVGEDTIFKLGLGKMDRETIKLIGRLKYRFSYGQNALQHSMEVAHLCGMMAAELGLNQQLAKRAGLLHDIGKALDFEIEGSHVELGYKFCKKHGEKDVILNAIQAHHGEVEPTSLIANLVIAADTLSAARPGARYESLQNYINRLEELENITKQFDGVESAYAIQAGREVRVMAVPEKLDDLACHKLARDIRDKIEAELTYPGQIKVTVIREVRANELAK</sequence>
<name>A0ABT1SIN0_9FIRM</name>
<comment type="function">
    <text evidence="5">Endoribonuclease that initiates mRNA decay.</text>
</comment>
<dbReference type="SMART" id="SM00471">
    <property type="entry name" value="HDc"/>
    <property type="match status" value="1"/>
</dbReference>
<evidence type="ECO:0000256" key="5">
    <source>
        <dbReference type="HAMAP-Rule" id="MF_00335"/>
    </source>
</evidence>
<keyword evidence="1 5" id="KW-0540">Nuclease</keyword>
<evidence type="ECO:0000259" key="8">
    <source>
        <dbReference type="PROSITE" id="PS51831"/>
    </source>
</evidence>
<dbReference type="RefSeq" id="WP_102267080.1">
    <property type="nucleotide sequence ID" value="NZ_CANTYB010000091.1"/>
</dbReference>
<dbReference type="Pfam" id="PF01966">
    <property type="entry name" value="HD"/>
    <property type="match status" value="1"/>
</dbReference>
<dbReference type="PANTHER" id="PTHR12826">
    <property type="entry name" value="RIBONUCLEASE Y"/>
    <property type="match status" value="1"/>
</dbReference>
<dbReference type="InterPro" id="IPR036612">
    <property type="entry name" value="KH_dom_type_1_sf"/>
</dbReference>
<evidence type="ECO:0000256" key="3">
    <source>
        <dbReference type="ARBA" id="ARBA00022801"/>
    </source>
</evidence>
<keyword evidence="3 5" id="KW-0378">Hydrolase</keyword>
<evidence type="ECO:0000256" key="1">
    <source>
        <dbReference type="ARBA" id="ARBA00022722"/>
    </source>
</evidence>
<dbReference type="InterPro" id="IPR006674">
    <property type="entry name" value="HD_domain"/>
</dbReference>
<gene>
    <name evidence="5 9" type="primary">rny</name>
    <name evidence="9" type="ORF">NE663_02150</name>
</gene>
<accession>A0ABT1SIN0</accession>
<organism evidence="9 10">
    <name type="scientific">Massilicoli timonensis</name>
    <dbReference type="NCBI Taxonomy" id="2015901"/>
    <lineage>
        <taxon>Bacteria</taxon>
        <taxon>Bacillati</taxon>
        <taxon>Bacillota</taxon>
        <taxon>Erysipelotrichia</taxon>
        <taxon>Erysipelotrichales</taxon>
        <taxon>Erysipelotrichaceae</taxon>
        <taxon>Massilicoli</taxon>
    </lineage>
</organism>
<comment type="similarity">
    <text evidence="5">Belongs to the RNase Y family.</text>
</comment>
<keyword evidence="10" id="KW-1185">Reference proteome</keyword>
<dbReference type="InterPro" id="IPR017705">
    <property type="entry name" value="Ribonuclease_Y"/>
</dbReference>
<reference evidence="9 10" key="1">
    <citation type="submission" date="2022-06" db="EMBL/GenBank/DDBJ databases">
        <title>Isolation of gut microbiota from human fecal samples.</title>
        <authorList>
            <person name="Pamer E.G."/>
            <person name="Barat B."/>
            <person name="Waligurski E."/>
            <person name="Medina S."/>
            <person name="Paddock L."/>
            <person name="Mostad J."/>
        </authorList>
    </citation>
    <scope>NUCLEOTIDE SEQUENCE [LARGE SCALE GENOMIC DNA]</scope>
    <source>
        <strain evidence="9 10">DFI.6.1</strain>
    </source>
</reference>
<dbReference type="PANTHER" id="PTHR12826:SF15">
    <property type="entry name" value="RIBONUCLEASE Y"/>
    <property type="match status" value="1"/>
</dbReference>
<dbReference type="SMART" id="SM00322">
    <property type="entry name" value="KH"/>
    <property type="match status" value="1"/>
</dbReference>
<comment type="caution">
    <text evidence="9">The sequence shown here is derived from an EMBL/GenBank/DDBJ whole genome shotgun (WGS) entry which is preliminary data.</text>
</comment>
<evidence type="ECO:0000313" key="10">
    <source>
        <dbReference type="Proteomes" id="UP001524435"/>
    </source>
</evidence>
<dbReference type="SUPFAM" id="SSF109604">
    <property type="entry name" value="HD-domain/PDEase-like"/>
    <property type="match status" value="1"/>
</dbReference>
<dbReference type="Pfam" id="PF12072">
    <property type="entry name" value="RNase_Y_N"/>
    <property type="match status" value="1"/>
</dbReference>
<evidence type="ECO:0000256" key="6">
    <source>
        <dbReference type="NCBIfam" id="TIGR03319"/>
    </source>
</evidence>
<dbReference type="NCBIfam" id="TIGR00277">
    <property type="entry name" value="HDIG"/>
    <property type="match status" value="1"/>
</dbReference>
<evidence type="ECO:0000256" key="2">
    <source>
        <dbReference type="ARBA" id="ARBA00022759"/>
    </source>
</evidence>
<dbReference type="InterPro" id="IPR003607">
    <property type="entry name" value="HD/PDEase_dom"/>
</dbReference>
<dbReference type="CDD" id="cd22431">
    <property type="entry name" value="KH-I_RNaseY"/>
    <property type="match status" value="1"/>
</dbReference>
<protein>
    <recommendedName>
        <fullName evidence="5 6">Ribonuclease Y</fullName>
        <shortName evidence="5">RNase Y</shortName>
        <ecNumber evidence="5 6">3.1.-.-</ecNumber>
    </recommendedName>
</protein>
<dbReference type="InterPro" id="IPR004087">
    <property type="entry name" value="KH_dom"/>
</dbReference>
<dbReference type="CDD" id="cd00077">
    <property type="entry name" value="HDc"/>
    <property type="match status" value="1"/>
</dbReference>
<dbReference type="Gene3D" id="3.30.1370.10">
    <property type="entry name" value="K Homology domain, type 1"/>
    <property type="match status" value="1"/>
</dbReference>